<reference evidence="2 3" key="1">
    <citation type="journal article" date="2020" name="Phytopathology">
        <title>Genome Sequence Resources of Colletotrichum truncatum, C. plurivorum, C. musicola, and C. sojae: Four Species Pathogenic to Soybean (Glycine max).</title>
        <authorList>
            <person name="Rogerio F."/>
            <person name="Boufleur T.R."/>
            <person name="Ciampi-Guillardi M."/>
            <person name="Sukno S.A."/>
            <person name="Thon M.R."/>
            <person name="Massola Junior N.S."/>
            <person name="Baroncelli R."/>
        </authorList>
    </citation>
    <scope>NUCLEOTIDE SEQUENCE [LARGE SCALE GENOMIC DNA]</scope>
    <source>
        <strain evidence="2 3">LFN0009</strain>
    </source>
</reference>
<feature type="region of interest" description="Disordered" evidence="1">
    <location>
        <begin position="1"/>
        <end position="43"/>
    </location>
</feature>
<organism evidence="2 3">
    <name type="scientific">Colletotrichum sojae</name>
    <dbReference type="NCBI Taxonomy" id="2175907"/>
    <lineage>
        <taxon>Eukaryota</taxon>
        <taxon>Fungi</taxon>
        <taxon>Dikarya</taxon>
        <taxon>Ascomycota</taxon>
        <taxon>Pezizomycotina</taxon>
        <taxon>Sordariomycetes</taxon>
        <taxon>Hypocreomycetidae</taxon>
        <taxon>Glomerellales</taxon>
        <taxon>Glomerellaceae</taxon>
        <taxon>Colletotrichum</taxon>
        <taxon>Colletotrichum orchidearum species complex</taxon>
    </lineage>
</organism>
<feature type="region of interest" description="Disordered" evidence="1">
    <location>
        <begin position="112"/>
        <end position="146"/>
    </location>
</feature>
<dbReference type="AlphaFoldDB" id="A0A8H6J8Z0"/>
<feature type="compositionally biased region" description="Pro residues" evidence="1">
    <location>
        <begin position="9"/>
        <end position="26"/>
    </location>
</feature>
<evidence type="ECO:0000313" key="2">
    <source>
        <dbReference type="EMBL" id="KAF6808749.1"/>
    </source>
</evidence>
<keyword evidence="3" id="KW-1185">Reference proteome</keyword>
<name>A0A8H6J8Z0_9PEZI</name>
<feature type="compositionally biased region" description="Polar residues" evidence="1">
    <location>
        <begin position="267"/>
        <end position="280"/>
    </location>
</feature>
<feature type="region of interest" description="Disordered" evidence="1">
    <location>
        <begin position="254"/>
        <end position="280"/>
    </location>
</feature>
<dbReference type="EMBL" id="WIGN01000112">
    <property type="protein sequence ID" value="KAF6808749.1"/>
    <property type="molecule type" value="Genomic_DNA"/>
</dbReference>
<proteinExistence type="predicted"/>
<evidence type="ECO:0000313" key="3">
    <source>
        <dbReference type="Proteomes" id="UP000652219"/>
    </source>
</evidence>
<accession>A0A8H6J8Z0</accession>
<protein>
    <submittedName>
        <fullName evidence="2">Uncharacterized protein</fullName>
    </submittedName>
</protein>
<feature type="compositionally biased region" description="Acidic residues" evidence="1">
    <location>
        <begin position="254"/>
        <end position="263"/>
    </location>
</feature>
<sequence length="280" mass="32197">MTSHHRPTSQPPPPTPQPQQQQPPIPPRRRLTTRSPLSPIPPPDPQPWIWRCHACGTVFRLSCTRRCLECGHVLCTTAGAGRRGRRTRPCRMEFDYVAWAARGRWRRDIGAFSSSPKYEDTTAGQRKRKLPPSWEEEDETARGRQEARPACPRRNCWRDCDFPSQCRYAGQQDAPRLGEVSVQFEDVETYYDTYCNDDIEDDDEADLLAAAEYFGEETPGSADDLLPVDPALEFEIFSDAADEVVPRGEEEWEEWWDYDDDDDGTRQNENVNIMKSKSET</sequence>
<evidence type="ECO:0000256" key="1">
    <source>
        <dbReference type="SAM" id="MobiDB-lite"/>
    </source>
</evidence>
<dbReference type="Proteomes" id="UP000652219">
    <property type="component" value="Unassembled WGS sequence"/>
</dbReference>
<comment type="caution">
    <text evidence="2">The sequence shown here is derived from an EMBL/GenBank/DDBJ whole genome shotgun (WGS) entry which is preliminary data.</text>
</comment>
<gene>
    <name evidence="2" type="ORF">CSOJ01_07320</name>
</gene>